<evidence type="ECO:0008006" key="3">
    <source>
        <dbReference type="Google" id="ProtNLM"/>
    </source>
</evidence>
<name>A0AAD4D436_9FUNG</name>
<dbReference type="AlphaFoldDB" id="A0AAD4D436"/>
<proteinExistence type="predicted"/>
<dbReference type="Gene3D" id="3.80.10.10">
    <property type="entry name" value="Ribonuclease Inhibitor"/>
    <property type="match status" value="1"/>
</dbReference>
<sequence>MHHVLQLAEITHIICRFLTVEDLKLCILVCRDWWLTFEPLICTHASVKYYCNVDGLFGPRGPPGDNDDEGWEHLDYDQDDALIPRQPSAFSLIRHRQKVRSLESFAIYLCRVPFNNLRSVLLISGTLNFEDLTPWIWFLRGCKHSLQELELAGFRVLPPADFWETLVDLPRFRSLRIQHGWIEEMEQTKAFWSLCSKLETLVLRSTHITAITDDSLYPFPDLSNMKELLLKNVIMKFGRQARIVARCGQKLRRLWWSGGGTSGDTAPIFRDFISSRRLYNLEAVSLGNRQGDVAGSVLSAWLKSVDCVQGMPWSPEILATVHEYIPRLTELRWDSSDDEGCRLALLLLASCPNLRTATTPEIKVSDMVALAPQGWACARRLRRLSVYFEVDEVLGMDREESNLFVLHHLSTLTELEVLLLNSGRYYRSVVSSSLSGLRICLASGLDRLAGLKCLWGVALPDHQPWTRAELDWAGKHWPRLTDLAGINEHNQNAEKDLEDEVNRRGLRSVYYATDFDDVDGLFPWKR</sequence>
<evidence type="ECO:0000313" key="1">
    <source>
        <dbReference type="EMBL" id="KAG0264727.1"/>
    </source>
</evidence>
<organism evidence="1 2">
    <name type="scientific">Linnemannia exigua</name>
    <dbReference type="NCBI Taxonomy" id="604196"/>
    <lineage>
        <taxon>Eukaryota</taxon>
        <taxon>Fungi</taxon>
        <taxon>Fungi incertae sedis</taxon>
        <taxon>Mucoromycota</taxon>
        <taxon>Mortierellomycotina</taxon>
        <taxon>Mortierellomycetes</taxon>
        <taxon>Mortierellales</taxon>
        <taxon>Mortierellaceae</taxon>
        <taxon>Linnemannia</taxon>
    </lineage>
</organism>
<gene>
    <name evidence="1" type="ORF">BGZ95_003530</name>
</gene>
<dbReference type="Proteomes" id="UP001194580">
    <property type="component" value="Unassembled WGS sequence"/>
</dbReference>
<dbReference type="InterPro" id="IPR032675">
    <property type="entry name" value="LRR_dom_sf"/>
</dbReference>
<reference evidence="1" key="1">
    <citation type="journal article" date="2020" name="Fungal Divers.">
        <title>Resolving the Mortierellaceae phylogeny through synthesis of multi-gene phylogenetics and phylogenomics.</title>
        <authorList>
            <person name="Vandepol N."/>
            <person name="Liber J."/>
            <person name="Desiro A."/>
            <person name="Na H."/>
            <person name="Kennedy M."/>
            <person name="Barry K."/>
            <person name="Grigoriev I.V."/>
            <person name="Miller A.N."/>
            <person name="O'Donnell K."/>
            <person name="Stajich J.E."/>
            <person name="Bonito G."/>
        </authorList>
    </citation>
    <scope>NUCLEOTIDE SEQUENCE</scope>
    <source>
        <strain evidence="1">NRRL 28262</strain>
    </source>
</reference>
<evidence type="ECO:0000313" key="2">
    <source>
        <dbReference type="Proteomes" id="UP001194580"/>
    </source>
</evidence>
<keyword evidence="2" id="KW-1185">Reference proteome</keyword>
<dbReference type="SUPFAM" id="SSF52047">
    <property type="entry name" value="RNI-like"/>
    <property type="match status" value="1"/>
</dbReference>
<accession>A0AAD4D436</accession>
<dbReference type="EMBL" id="JAAAIL010001808">
    <property type="protein sequence ID" value="KAG0264727.1"/>
    <property type="molecule type" value="Genomic_DNA"/>
</dbReference>
<protein>
    <recommendedName>
        <fullName evidence="3">F-box domain-containing protein</fullName>
    </recommendedName>
</protein>
<comment type="caution">
    <text evidence="1">The sequence shown here is derived from an EMBL/GenBank/DDBJ whole genome shotgun (WGS) entry which is preliminary data.</text>
</comment>